<feature type="region of interest" description="Disordered" evidence="8">
    <location>
        <begin position="327"/>
        <end position="355"/>
    </location>
</feature>
<dbReference type="GO" id="GO:0006310">
    <property type="term" value="P:DNA recombination"/>
    <property type="evidence" value="ECO:0007669"/>
    <property type="project" value="UniProtKB-UniRule"/>
</dbReference>
<feature type="region of interest" description="Disordered" evidence="8">
    <location>
        <begin position="1"/>
        <end position="49"/>
    </location>
</feature>
<reference evidence="10 11" key="1">
    <citation type="submission" date="2024-01" db="EMBL/GenBank/DDBJ databases">
        <title>The complete chloroplast genome sequence of Lithospermum erythrorhizon: insights into the phylogenetic relationship among Boraginaceae species and the maternal lineages of purple gromwells.</title>
        <authorList>
            <person name="Okada T."/>
            <person name="Watanabe K."/>
        </authorList>
    </citation>
    <scope>NUCLEOTIDE SEQUENCE [LARGE SCALE GENOMIC DNA]</scope>
</reference>
<dbReference type="AlphaFoldDB" id="A0AAV3S3V6"/>
<keyword evidence="6 7" id="KW-0539">Nucleus</keyword>
<dbReference type="EMBL" id="BAABME010014525">
    <property type="protein sequence ID" value="GAA0187246.1"/>
    <property type="molecule type" value="Genomic_DNA"/>
</dbReference>
<comment type="function">
    <text evidence="7">Component of the SMC5-SMC6 complex, that promotes sister chromatid alignment after DNA damage and facilitates double-stranded DNA breaks (DSBs) repair via homologous recombination between sister chromatids.</text>
</comment>
<evidence type="ECO:0000256" key="4">
    <source>
        <dbReference type="ARBA" id="ARBA00023172"/>
    </source>
</evidence>
<comment type="similarity">
    <text evidence="2 7">Belongs to the NSE4 family.</text>
</comment>
<keyword evidence="4 7" id="KW-0233">DNA recombination</keyword>
<protein>
    <recommendedName>
        <fullName evidence="7">Non-structural maintenance of chromosomes element 4</fullName>
    </recommendedName>
</protein>
<evidence type="ECO:0000313" key="10">
    <source>
        <dbReference type="EMBL" id="GAA0187246.1"/>
    </source>
</evidence>
<dbReference type="GO" id="GO:0005634">
    <property type="term" value="C:nucleus"/>
    <property type="evidence" value="ECO:0007669"/>
    <property type="project" value="UniProtKB-SubCell"/>
</dbReference>
<evidence type="ECO:0000256" key="1">
    <source>
        <dbReference type="ARBA" id="ARBA00004123"/>
    </source>
</evidence>
<dbReference type="InterPro" id="IPR027786">
    <property type="entry name" value="Nse4/EID"/>
</dbReference>
<evidence type="ECO:0000256" key="7">
    <source>
        <dbReference type="RuleBase" id="RU365071"/>
    </source>
</evidence>
<gene>
    <name evidence="10" type="ORF">LIER_34534</name>
</gene>
<keyword evidence="5 7" id="KW-0234">DNA repair</keyword>
<evidence type="ECO:0000259" key="9">
    <source>
        <dbReference type="Pfam" id="PF08743"/>
    </source>
</evidence>
<evidence type="ECO:0000256" key="3">
    <source>
        <dbReference type="ARBA" id="ARBA00022763"/>
    </source>
</evidence>
<dbReference type="Proteomes" id="UP001454036">
    <property type="component" value="Unassembled WGS sequence"/>
</dbReference>
<keyword evidence="3 7" id="KW-0227">DNA damage</keyword>
<keyword evidence="11" id="KW-1185">Reference proteome</keyword>
<sequence>MVVTVKREKVHTRSNRSQVEKRDNNFETRQTKPPNCNNNNNNNSEEGDVAQRRVLRSRYLNVKNRISNERDDISKKDSDNFNAIFEEVEFLHQQVQKPREQVADAEPLLDIASTLVSSVKAHSNEGITPSDFISCLLKDFGKRGGPSNNLDEERNSVRWRDIGCAVSNVFPSAFGCLTMVGPLDTELKQRKPVHRKRTKLTEQARPEELDSGEEEKTDTDKNMATMFGILRKNRNVRLENLILNRNSFAQTVENLFALSFLVKDGRAEIEVDEKGCDFVVPKNAPAANSVLSGEVSFSHFVFRFDFKDWKLMLSSVKVGNELMPHRIDSEDANKSQPASASEDARTQPPTTPIRKFCRNRGLVLQEQTLVEDSPGKTAAVRRGKRKLIA</sequence>
<comment type="caution">
    <text evidence="10">The sequence shown here is derived from an EMBL/GenBank/DDBJ whole genome shotgun (WGS) entry which is preliminary data.</text>
</comment>
<comment type="subunit">
    <text evidence="7">Component of the SMC5-SMC6 complex.</text>
</comment>
<feature type="compositionally biased region" description="Basic and acidic residues" evidence="8">
    <location>
        <begin position="199"/>
        <end position="208"/>
    </location>
</feature>
<evidence type="ECO:0000313" key="11">
    <source>
        <dbReference type="Proteomes" id="UP001454036"/>
    </source>
</evidence>
<evidence type="ECO:0000256" key="6">
    <source>
        <dbReference type="ARBA" id="ARBA00023242"/>
    </source>
</evidence>
<proteinExistence type="inferred from homology"/>
<dbReference type="GO" id="GO:0006281">
    <property type="term" value="P:DNA repair"/>
    <property type="evidence" value="ECO:0007669"/>
    <property type="project" value="UniProtKB-UniRule"/>
</dbReference>
<evidence type="ECO:0000256" key="5">
    <source>
        <dbReference type="ARBA" id="ARBA00023204"/>
    </source>
</evidence>
<accession>A0AAV3S3V6</accession>
<evidence type="ECO:0000256" key="2">
    <source>
        <dbReference type="ARBA" id="ARBA00008997"/>
    </source>
</evidence>
<dbReference type="PANTHER" id="PTHR16140:SF0">
    <property type="entry name" value="NON-STRUCTURAL MAINTENANCE OF CHROMOSOMES ELEMENT 4"/>
    <property type="match status" value="1"/>
</dbReference>
<comment type="subcellular location">
    <subcellularLocation>
        <location evidence="1 7">Nucleus</location>
    </subcellularLocation>
</comment>
<feature type="region of interest" description="Disordered" evidence="8">
    <location>
        <begin position="190"/>
        <end position="218"/>
    </location>
</feature>
<dbReference type="InterPro" id="IPR014854">
    <property type="entry name" value="Nse4_C"/>
</dbReference>
<evidence type="ECO:0000256" key="8">
    <source>
        <dbReference type="SAM" id="MobiDB-lite"/>
    </source>
</evidence>
<name>A0AAV3S3V6_LITER</name>
<dbReference type="PANTHER" id="PTHR16140">
    <property type="entry name" value="NON-STRUCTURAL MAINTENANCE OF CHROMOSOMES ELEMENT 4"/>
    <property type="match status" value="1"/>
</dbReference>
<dbReference type="Pfam" id="PF08743">
    <property type="entry name" value="Nse4_C"/>
    <property type="match status" value="1"/>
</dbReference>
<organism evidence="10 11">
    <name type="scientific">Lithospermum erythrorhizon</name>
    <name type="common">Purple gromwell</name>
    <name type="synonym">Lithospermum officinale var. erythrorhizon</name>
    <dbReference type="NCBI Taxonomy" id="34254"/>
    <lineage>
        <taxon>Eukaryota</taxon>
        <taxon>Viridiplantae</taxon>
        <taxon>Streptophyta</taxon>
        <taxon>Embryophyta</taxon>
        <taxon>Tracheophyta</taxon>
        <taxon>Spermatophyta</taxon>
        <taxon>Magnoliopsida</taxon>
        <taxon>eudicotyledons</taxon>
        <taxon>Gunneridae</taxon>
        <taxon>Pentapetalae</taxon>
        <taxon>asterids</taxon>
        <taxon>lamiids</taxon>
        <taxon>Boraginales</taxon>
        <taxon>Boraginaceae</taxon>
        <taxon>Boraginoideae</taxon>
        <taxon>Lithospermeae</taxon>
        <taxon>Lithospermum</taxon>
    </lineage>
</organism>
<feature type="domain" description="Non-structural maintenance of chromosome element 4 C-terminal" evidence="9">
    <location>
        <begin position="236"/>
        <end position="322"/>
    </location>
</feature>
<feature type="compositionally biased region" description="Basic and acidic residues" evidence="8">
    <location>
        <begin position="18"/>
        <end position="30"/>
    </location>
</feature>
<dbReference type="GO" id="GO:0030915">
    <property type="term" value="C:Smc5-Smc6 complex"/>
    <property type="evidence" value="ECO:0007669"/>
    <property type="project" value="UniProtKB-UniRule"/>
</dbReference>